<evidence type="ECO:0000313" key="8">
    <source>
        <dbReference type="EMBL" id="MBP2033186.1"/>
    </source>
</evidence>
<keyword evidence="4 6" id="KW-1133">Transmembrane helix</keyword>
<feature type="transmembrane region" description="Helical" evidence="6">
    <location>
        <begin position="198"/>
        <end position="216"/>
    </location>
</feature>
<reference evidence="8 9" key="1">
    <citation type="submission" date="2021-03" db="EMBL/GenBank/DDBJ databases">
        <title>Genomic Encyclopedia of Type Strains, Phase IV (KMG-IV): sequencing the most valuable type-strain genomes for metagenomic binning, comparative biology and taxonomic classification.</title>
        <authorList>
            <person name="Goeker M."/>
        </authorList>
    </citation>
    <scope>NUCLEOTIDE SEQUENCE [LARGE SCALE GENOMIC DNA]</scope>
    <source>
        <strain evidence="8 9">DSM 28783</strain>
    </source>
</reference>
<evidence type="ECO:0000256" key="3">
    <source>
        <dbReference type="ARBA" id="ARBA00022692"/>
    </source>
</evidence>
<keyword evidence="2 6" id="KW-1003">Cell membrane</keyword>
<dbReference type="Proteomes" id="UP001519307">
    <property type="component" value="Unassembled WGS sequence"/>
</dbReference>
<protein>
    <recommendedName>
        <fullName evidence="6">TVP38/TMEM64 family membrane protein</fullName>
    </recommendedName>
</protein>
<dbReference type="InterPro" id="IPR032816">
    <property type="entry name" value="VTT_dom"/>
</dbReference>
<keyword evidence="9" id="KW-1185">Reference proteome</keyword>
<feature type="transmembrane region" description="Helical" evidence="6">
    <location>
        <begin position="84"/>
        <end position="112"/>
    </location>
</feature>
<evidence type="ECO:0000256" key="2">
    <source>
        <dbReference type="ARBA" id="ARBA00022475"/>
    </source>
</evidence>
<comment type="similarity">
    <text evidence="6">Belongs to the TVP38/TMEM64 family.</text>
</comment>
<gene>
    <name evidence="8" type="ORF">J2Z42_001873</name>
</gene>
<feature type="transmembrane region" description="Helical" evidence="6">
    <location>
        <begin position="12"/>
        <end position="31"/>
    </location>
</feature>
<dbReference type="PANTHER" id="PTHR12677">
    <property type="entry name" value="GOLGI APPARATUS MEMBRANE PROTEIN TVP38-RELATED"/>
    <property type="match status" value="1"/>
</dbReference>
<evidence type="ECO:0000313" key="9">
    <source>
        <dbReference type="Proteomes" id="UP001519307"/>
    </source>
</evidence>
<sequence>MRLFEKLKKYKAYIIIGIIIIFLFVTAYEYYHKYMYILRSPKDLKNLIMSYGKYGIFAFLVLQIFQVVAFFIPGEFVQIASGYMYGSFLGSVLSVLGIVLGSIIAYLISMIYGKPLVNKMVSNRQLKFFKRILNLGNMNLVVFLVYLIPGIPKDILSYICGISNISLKNFIIYSTLGRLPGIIISSYFGAKIYSENKIMLIIITIVVTMLFFIGIFKGEKIILKMVKHKSSQNDN</sequence>
<organism evidence="8 9">
    <name type="scientific">Clostridium algifaecis</name>
    <dbReference type="NCBI Taxonomy" id="1472040"/>
    <lineage>
        <taxon>Bacteria</taxon>
        <taxon>Bacillati</taxon>
        <taxon>Bacillota</taxon>
        <taxon>Clostridia</taxon>
        <taxon>Eubacteriales</taxon>
        <taxon>Clostridiaceae</taxon>
        <taxon>Clostridium</taxon>
    </lineage>
</organism>
<feature type="domain" description="VTT" evidence="7">
    <location>
        <begin position="72"/>
        <end position="190"/>
    </location>
</feature>
<dbReference type="EMBL" id="JAGGLM010000011">
    <property type="protein sequence ID" value="MBP2033186.1"/>
    <property type="molecule type" value="Genomic_DNA"/>
</dbReference>
<evidence type="ECO:0000256" key="1">
    <source>
        <dbReference type="ARBA" id="ARBA00004651"/>
    </source>
</evidence>
<evidence type="ECO:0000256" key="5">
    <source>
        <dbReference type="ARBA" id="ARBA00023136"/>
    </source>
</evidence>
<keyword evidence="5 6" id="KW-0472">Membrane</keyword>
<comment type="caution">
    <text evidence="8">The sequence shown here is derived from an EMBL/GenBank/DDBJ whole genome shotgun (WGS) entry which is preliminary data.</text>
</comment>
<dbReference type="Pfam" id="PF09335">
    <property type="entry name" value="VTT_dom"/>
    <property type="match status" value="1"/>
</dbReference>
<dbReference type="InterPro" id="IPR015414">
    <property type="entry name" value="TMEM64"/>
</dbReference>
<proteinExistence type="inferred from homology"/>
<accession>A0ABS4KUY6</accession>
<evidence type="ECO:0000259" key="7">
    <source>
        <dbReference type="Pfam" id="PF09335"/>
    </source>
</evidence>
<keyword evidence="3 6" id="KW-0812">Transmembrane</keyword>
<evidence type="ECO:0000256" key="4">
    <source>
        <dbReference type="ARBA" id="ARBA00022989"/>
    </source>
</evidence>
<evidence type="ECO:0000256" key="6">
    <source>
        <dbReference type="RuleBase" id="RU366058"/>
    </source>
</evidence>
<feature type="transmembrane region" description="Helical" evidence="6">
    <location>
        <begin position="132"/>
        <end position="149"/>
    </location>
</feature>
<dbReference type="RefSeq" id="WP_209702336.1">
    <property type="nucleotide sequence ID" value="NZ_JAGGLM010000011.1"/>
</dbReference>
<name>A0ABS4KUY6_9CLOT</name>
<feature type="transmembrane region" description="Helical" evidence="6">
    <location>
        <begin position="51"/>
        <end position="72"/>
    </location>
</feature>
<dbReference type="PANTHER" id="PTHR12677:SF59">
    <property type="entry name" value="GOLGI APPARATUS MEMBRANE PROTEIN TVP38-RELATED"/>
    <property type="match status" value="1"/>
</dbReference>
<comment type="subcellular location">
    <subcellularLocation>
        <location evidence="1 6">Cell membrane</location>
        <topology evidence="1 6">Multi-pass membrane protein</topology>
    </subcellularLocation>
</comment>